<name>A0A0E9PWC4_ANGAN</name>
<dbReference type="AlphaFoldDB" id="A0A0E9PWC4"/>
<sequence>MSHIFYSQSIVSGIIPKMYY</sequence>
<dbReference type="EMBL" id="GBXM01100192">
    <property type="protein sequence ID" value="JAH08385.1"/>
    <property type="molecule type" value="Transcribed_RNA"/>
</dbReference>
<organism evidence="1">
    <name type="scientific">Anguilla anguilla</name>
    <name type="common">European freshwater eel</name>
    <name type="synonym">Muraena anguilla</name>
    <dbReference type="NCBI Taxonomy" id="7936"/>
    <lineage>
        <taxon>Eukaryota</taxon>
        <taxon>Metazoa</taxon>
        <taxon>Chordata</taxon>
        <taxon>Craniata</taxon>
        <taxon>Vertebrata</taxon>
        <taxon>Euteleostomi</taxon>
        <taxon>Actinopterygii</taxon>
        <taxon>Neopterygii</taxon>
        <taxon>Teleostei</taxon>
        <taxon>Anguilliformes</taxon>
        <taxon>Anguillidae</taxon>
        <taxon>Anguilla</taxon>
    </lineage>
</organism>
<protein>
    <submittedName>
        <fullName evidence="1">Uncharacterized protein</fullName>
    </submittedName>
</protein>
<accession>A0A0E9PWC4</accession>
<reference evidence="1" key="1">
    <citation type="submission" date="2014-11" db="EMBL/GenBank/DDBJ databases">
        <authorList>
            <person name="Amaro Gonzalez C."/>
        </authorList>
    </citation>
    <scope>NUCLEOTIDE SEQUENCE</scope>
</reference>
<proteinExistence type="predicted"/>
<evidence type="ECO:0000313" key="1">
    <source>
        <dbReference type="EMBL" id="JAH08385.1"/>
    </source>
</evidence>
<reference evidence="1" key="2">
    <citation type="journal article" date="2015" name="Fish Shellfish Immunol.">
        <title>Early steps in the European eel (Anguilla anguilla)-Vibrio vulnificus interaction in the gills: Role of the RtxA13 toxin.</title>
        <authorList>
            <person name="Callol A."/>
            <person name="Pajuelo D."/>
            <person name="Ebbesson L."/>
            <person name="Teles M."/>
            <person name="MacKenzie S."/>
            <person name="Amaro C."/>
        </authorList>
    </citation>
    <scope>NUCLEOTIDE SEQUENCE</scope>
</reference>